<evidence type="ECO:0000256" key="7">
    <source>
        <dbReference type="ARBA" id="ARBA00023163"/>
    </source>
</evidence>
<dbReference type="EMBL" id="JAZGQO010000010">
    <property type="protein sequence ID" value="KAK6176240.1"/>
    <property type="molecule type" value="Genomic_DNA"/>
</dbReference>
<comment type="subcellular location">
    <subcellularLocation>
        <location evidence="1">Nucleus</location>
    </subcellularLocation>
</comment>
<keyword evidence="4" id="KW-0862">Zinc</keyword>
<evidence type="ECO:0000313" key="11">
    <source>
        <dbReference type="EMBL" id="KAK6176240.1"/>
    </source>
</evidence>
<evidence type="ECO:0000256" key="9">
    <source>
        <dbReference type="PROSITE-ProRule" id="PRU00027"/>
    </source>
</evidence>
<dbReference type="AlphaFoldDB" id="A0AAN8JIJ3"/>
<evidence type="ECO:0000256" key="1">
    <source>
        <dbReference type="ARBA" id="ARBA00004123"/>
    </source>
</evidence>
<dbReference type="SUPFAM" id="SSF53098">
    <property type="entry name" value="Ribonuclease H-like"/>
    <property type="match status" value="1"/>
</dbReference>
<dbReference type="SUPFAM" id="SSF57667">
    <property type="entry name" value="beta-beta-alpha zinc fingers"/>
    <property type="match status" value="1"/>
</dbReference>
<dbReference type="Pfam" id="PF05699">
    <property type="entry name" value="Dimer_Tnp_hAT"/>
    <property type="match status" value="1"/>
</dbReference>
<evidence type="ECO:0000256" key="5">
    <source>
        <dbReference type="ARBA" id="ARBA00023015"/>
    </source>
</evidence>
<dbReference type="SMART" id="SM00614">
    <property type="entry name" value="ZnF_BED"/>
    <property type="match status" value="1"/>
</dbReference>
<dbReference type="GO" id="GO:0005634">
    <property type="term" value="C:nucleus"/>
    <property type="evidence" value="ECO:0007669"/>
    <property type="project" value="UniProtKB-SubCell"/>
</dbReference>
<keyword evidence="8" id="KW-0539">Nucleus</keyword>
<evidence type="ECO:0000256" key="3">
    <source>
        <dbReference type="ARBA" id="ARBA00022771"/>
    </source>
</evidence>
<accession>A0AAN8JIJ3</accession>
<evidence type="ECO:0000259" key="10">
    <source>
        <dbReference type="PROSITE" id="PS50808"/>
    </source>
</evidence>
<dbReference type="Pfam" id="PF02892">
    <property type="entry name" value="zf-BED"/>
    <property type="match status" value="1"/>
</dbReference>
<keyword evidence="7" id="KW-0804">Transcription</keyword>
<keyword evidence="2" id="KW-0479">Metal-binding</keyword>
<evidence type="ECO:0000256" key="8">
    <source>
        <dbReference type="ARBA" id="ARBA00023242"/>
    </source>
</evidence>
<gene>
    <name evidence="11" type="ORF">SNE40_014559</name>
</gene>
<evidence type="ECO:0000256" key="4">
    <source>
        <dbReference type="ARBA" id="ARBA00022833"/>
    </source>
</evidence>
<keyword evidence="3 9" id="KW-0863">Zinc-finger</keyword>
<dbReference type="PROSITE" id="PS50808">
    <property type="entry name" value="ZF_BED"/>
    <property type="match status" value="1"/>
</dbReference>
<reference evidence="11 12" key="1">
    <citation type="submission" date="2024-01" db="EMBL/GenBank/DDBJ databases">
        <title>The genome of the rayed Mediterranean limpet Patella caerulea (Linnaeus, 1758).</title>
        <authorList>
            <person name="Anh-Thu Weber A."/>
            <person name="Halstead-Nussloch G."/>
        </authorList>
    </citation>
    <scope>NUCLEOTIDE SEQUENCE [LARGE SCALE GENOMIC DNA]</scope>
    <source>
        <strain evidence="11">AATW-2023a</strain>
        <tissue evidence="11">Whole specimen</tissue>
    </source>
</reference>
<keyword evidence="6" id="KW-0238">DNA-binding</keyword>
<dbReference type="GO" id="GO:0046983">
    <property type="term" value="F:protein dimerization activity"/>
    <property type="evidence" value="ECO:0007669"/>
    <property type="project" value="InterPro"/>
</dbReference>
<dbReference type="PANTHER" id="PTHR46481:SF9">
    <property type="entry name" value="ZINC FINGER BED DOMAIN-CONTAINING PROTEIN 1-LIKE"/>
    <property type="match status" value="1"/>
</dbReference>
<proteinExistence type="predicted"/>
<dbReference type="InterPro" id="IPR003656">
    <property type="entry name" value="Znf_BED"/>
</dbReference>
<dbReference type="InterPro" id="IPR052035">
    <property type="entry name" value="ZnF_BED_domain_contain"/>
</dbReference>
<dbReference type="SUPFAM" id="SSF140996">
    <property type="entry name" value="Hermes dimerisation domain"/>
    <property type="match status" value="1"/>
</dbReference>
<dbReference type="Proteomes" id="UP001347796">
    <property type="component" value="Unassembled WGS sequence"/>
</dbReference>
<dbReference type="InterPro" id="IPR036236">
    <property type="entry name" value="Znf_C2H2_sf"/>
</dbReference>
<organism evidence="11 12">
    <name type="scientific">Patella caerulea</name>
    <name type="common">Rayed Mediterranean limpet</name>
    <dbReference type="NCBI Taxonomy" id="87958"/>
    <lineage>
        <taxon>Eukaryota</taxon>
        <taxon>Metazoa</taxon>
        <taxon>Spiralia</taxon>
        <taxon>Lophotrochozoa</taxon>
        <taxon>Mollusca</taxon>
        <taxon>Gastropoda</taxon>
        <taxon>Patellogastropoda</taxon>
        <taxon>Patelloidea</taxon>
        <taxon>Patellidae</taxon>
        <taxon>Patella</taxon>
    </lineage>
</organism>
<dbReference type="GO" id="GO:0008270">
    <property type="term" value="F:zinc ion binding"/>
    <property type="evidence" value="ECO:0007669"/>
    <property type="project" value="UniProtKB-KW"/>
</dbReference>
<sequence>MDAEQESSAPSSTANHILASKKNTSSAVWSHFGLKDVSDKDSATCKLCSRDIKTPGGNTSNLWHHLRDNHPHAYSETNKTKNSKQESNFQQISAKFKTQPSIVGAFDKVKKWDINSNPAVITHRAIGHWVAKDMISFSAVEKPGFRQLMQQLQPKYQVPSRTYFKQKIIPAIYNDVEATVKGILGTADKLSFTTDMWTLINMEPYMSLTVHFIEQDWKLKSINLGAIPFNDDHTGVNMAEEIKVTLQKWNLKLDDVISGTTDNASNNSTMFTALEKQQLSCFGHNLDLAVNEGLKIDTVSRAVRLVRVAVDTFTRSWKKSRDLNIKQKELNFPEHKLIHDVATRWGSTANMIHRFLEQQQPVNSVLFTDRKHWHVMPDTAIIRCLEQTDNVLFPLSKLTDTFSGDQYVTVSALVPVLEYLRGTLLKIKEGDDSSLEINLKKTILKSIQKRYESEKIKLFLSICTYLDPRFKSSYVSDEMVVKVKDHLLSILDEEIQVQEIIDVEEKMNEESDKVGLSNSNSNVCGSLTIILLQIEKKKKIQKTELTDREKLKRELHLYEDNENISSTEDPLAWWKKNEFTYQKLSKFAKRYLSVPATSCASERLFSGAGLIATKTRNRLHPDTVNRMLFLSKNIDL</sequence>
<dbReference type="InterPro" id="IPR012337">
    <property type="entry name" value="RNaseH-like_sf"/>
</dbReference>
<evidence type="ECO:0000256" key="2">
    <source>
        <dbReference type="ARBA" id="ARBA00022723"/>
    </source>
</evidence>
<comment type="caution">
    <text evidence="11">The sequence shown here is derived from an EMBL/GenBank/DDBJ whole genome shotgun (WGS) entry which is preliminary data.</text>
</comment>
<feature type="domain" description="BED-type" evidence="10">
    <location>
        <begin position="23"/>
        <end position="77"/>
    </location>
</feature>
<dbReference type="PANTHER" id="PTHR46481">
    <property type="entry name" value="ZINC FINGER BED DOMAIN-CONTAINING PROTEIN 4"/>
    <property type="match status" value="1"/>
</dbReference>
<keyword evidence="12" id="KW-1185">Reference proteome</keyword>
<dbReference type="GO" id="GO:0003677">
    <property type="term" value="F:DNA binding"/>
    <property type="evidence" value="ECO:0007669"/>
    <property type="project" value="UniProtKB-KW"/>
</dbReference>
<dbReference type="InterPro" id="IPR008906">
    <property type="entry name" value="HATC_C_dom"/>
</dbReference>
<name>A0AAN8JIJ3_PATCE</name>
<evidence type="ECO:0000313" key="12">
    <source>
        <dbReference type="Proteomes" id="UP001347796"/>
    </source>
</evidence>
<protein>
    <recommendedName>
        <fullName evidence="10">BED-type domain-containing protein</fullName>
    </recommendedName>
</protein>
<keyword evidence="5" id="KW-0805">Transcription regulation</keyword>
<evidence type="ECO:0000256" key="6">
    <source>
        <dbReference type="ARBA" id="ARBA00023125"/>
    </source>
</evidence>